<evidence type="ECO:0000256" key="5">
    <source>
        <dbReference type="SAM" id="MobiDB-lite"/>
    </source>
</evidence>
<dbReference type="EMBL" id="LECT01000001">
    <property type="protein sequence ID" value="KLU07879.1"/>
    <property type="molecule type" value="Genomic_DNA"/>
</dbReference>
<feature type="domain" description="Thioredoxin" evidence="6">
    <location>
        <begin position="61"/>
        <end position="228"/>
    </location>
</feature>
<evidence type="ECO:0000259" key="6">
    <source>
        <dbReference type="PROSITE" id="PS51352"/>
    </source>
</evidence>
<keyword evidence="2" id="KW-0201">Cytochrome c-type biogenesis</keyword>
<dbReference type="InterPro" id="IPR050553">
    <property type="entry name" value="Thioredoxin_ResA/DsbE_sf"/>
</dbReference>
<accession>A0A0J1EQZ6</accession>
<dbReference type="PANTHER" id="PTHR42852">
    <property type="entry name" value="THIOL:DISULFIDE INTERCHANGE PROTEIN DSBE"/>
    <property type="match status" value="1"/>
</dbReference>
<keyword evidence="8" id="KW-1185">Reference proteome</keyword>
<dbReference type="GO" id="GO:0030313">
    <property type="term" value="C:cell envelope"/>
    <property type="evidence" value="ECO:0007669"/>
    <property type="project" value="UniProtKB-SubCell"/>
</dbReference>
<gene>
    <name evidence="7" type="ORF">RISK_000058</name>
</gene>
<dbReference type="InterPro" id="IPR000866">
    <property type="entry name" value="AhpC/TSA"/>
</dbReference>
<name>A0A0J1EQZ6_RHOIS</name>
<evidence type="ECO:0000256" key="4">
    <source>
        <dbReference type="ARBA" id="ARBA00023284"/>
    </source>
</evidence>
<feature type="compositionally biased region" description="Acidic residues" evidence="5">
    <location>
        <begin position="412"/>
        <end position="425"/>
    </location>
</feature>
<dbReference type="AlphaFoldDB" id="A0A0J1EQZ6"/>
<keyword evidence="3" id="KW-1015">Disulfide bond</keyword>
<dbReference type="PATRIC" id="fig|595434.4.peg.57"/>
<sequence>MAFTLSTDRLIPFLHQMNTKLFPMTRFLTLPVSWTRKALLGAACGAAFLAGGVAAQAEPTLTIGSKAPALDIEHYIHEELGKFGPVTKFEEGKIYVVEFWATWCGPCIQSMPHLVELQERYRDQGVQIVSISDEDLETVEGILERDYPGKEGVTFAELTSAYTLTVDPDGSSTDDYMRAANQNGIPAAFLVGKTGVIEWIGHPMSIDEPLEQVIEGTWDREAFKEQMARQERLEEAMQKVNRLAGEGNFDDAIKVIDKVLEEFEGADDEMSQSVRQQLTQFKYGLRLDSGDLSEDVMTYFRGQLKEAKGNPQAMAQFSYGLMSSIQQGAEVGKLADETLVALNAEIEGADPQIQPLMHVLVAQMNASLERFDAAMEAQKKAIEKSEGRQKERMEGMLEELQELAGQGATAEEPAEEKEDSPEEGE</sequence>
<dbReference type="PANTHER" id="PTHR42852:SF6">
    <property type="entry name" value="THIOL:DISULFIDE INTERCHANGE PROTEIN DSBE"/>
    <property type="match status" value="1"/>
</dbReference>
<dbReference type="Gene3D" id="3.40.30.10">
    <property type="entry name" value="Glutaredoxin"/>
    <property type="match status" value="1"/>
</dbReference>
<dbReference type="STRING" id="595434.RISK_000058"/>
<dbReference type="InterPro" id="IPR036249">
    <property type="entry name" value="Thioredoxin-like_sf"/>
</dbReference>
<dbReference type="SUPFAM" id="SSF52833">
    <property type="entry name" value="Thioredoxin-like"/>
    <property type="match status" value="1"/>
</dbReference>
<comment type="caution">
    <text evidence="7">The sequence shown here is derived from an EMBL/GenBank/DDBJ whole genome shotgun (WGS) entry which is preliminary data.</text>
</comment>
<dbReference type="GO" id="GO:0016491">
    <property type="term" value="F:oxidoreductase activity"/>
    <property type="evidence" value="ECO:0007669"/>
    <property type="project" value="InterPro"/>
</dbReference>
<dbReference type="GO" id="GO:0017004">
    <property type="term" value="P:cytochrome complex assembly"/>
    <property type="evidence" value="ECO:0007669"/>
    <property type="project" value="UniProtKB-KW"/>
</dbReference>
<dbReference type="CDD" id="cd02966">
    <property type="entry name" value="TlpA_like_family"/>
    <property type="match status" value="1"/>
</dbReference>
<dbReference type="PROSITE" id="PS51352">
    <property type="entry name" value="THIOREDOXIN_2"/>
    <property type="match status" value="1"/>
</dbReference>
<organism evidence="7 8">
    <name type="scientific">Rhodopirellula islandica</name>
    <dbReference type="NCBI Taxonomy" id="595434"/>
    <lineage>
        <taxon>Bacteria</taxon>
        <taxon>Pseudomonadati</taxon>
        <taxon>Planctomycetota</taxon>
        <taxon>Planctomycetia</taxon>
        <taxon>Pirellulales</taxon>
        <taxon>Pirellulaceae</taxon>
        <taxon>Rhodopirellula</taxon>
    </lineage>
</organism>
<evidence type="ECO:0000256" key="3">
    <source>
        <dbReference type="ARBA" id="ARBA00023157"/>
    </source>
</evidence>
<comment type="subcellular location">
    <subcellularLocation>
        <location evidence="1">Cell envelope</location>
    </subcellularLocation>
</comment>
<feature type="region of interest" description="Disordered" evidence="5">
    <location>
        <begin position="379"/>
        <end position="425"/>
    </location>
</feature>
<protein>
    <submittedName>
        <fullName evidence="7">Redoxin domain protein</fullName>
    </submittedName>
</protein>
<evidence type="ECO:0000256" key="1">
    <source>
        <dbReference type="ARBA" id="ARBA00004196"/>
    </source>
</evidence>
<proteinExistence type="predicted"/>
<evidence type="ECO:0000313" key="7">
    <source>
        <dbReference type="EMBL" id="KLU07879.1"/>
    </source>
</evidence>
<evidence type="ECO:0000313" key="8">
    <source>
        <dbReference type="Proteomes" id="UP000036367"/>
    </source>
</evidence>
<keyword evidence="4" id="KW-0676">Redox-active center</keyword>
<feature type="compositionally biased region" description="Basic and acidic residues" evidence="5">
    <location>
        <begin position="379"/>
        <end position="395"/>
    </location>
</feature>
<dbReference type="Pfam" id="PF00578">
    <property type="entry name" value="AhpC-TSA"/>
    <property type="match status" value="1"/>
</dbReference>
<dbReference type="InterPro" id="IPR013766">
    <property type="entry name" value="Thioredoxin_domain"/>
</dbReference>
<reference evidence="7" key="1">
    <citation type="submission" date="2015-05" db="EMBL/GenBank/DDBJ databases">
        <title>Permanent draft genome of Rhodopirellula islandicus K833.</title>
        <authorList>
            <person name="Kizina J."/>
            <person name="Richter M."/>
            <person name="Glockner F.O."/>
            <person name="Harder J."/>
        </authorList>
    </citation>
    <scope>NUCLEOTIDE SEQUENCE [LARGE SCALE GENOMIC DNA]</scope>
    <source>
        <strain evidence="7">K833</strain>
    </source>
</reference>
<dbReference type="Proteomes" id="UP000036367">
    <property type="component" value="Unassembled WGS sequence"/>
</dbReference>
<evidence type="ECO:0000256" key="2">
    <source>
        <dbReference type="ARBA" id="ARBA00022748"/>
    </source>
</evidence>
<dbReference type="GO" id="GO:0016209">
    <property type="term" value="F:antioxidant activity"/>
    <property type="evidence" value="ECO:0007669"/>
    <property type="project" value="InterPro"/>
</dbReference>